<keyword evidence="5" id="KW-0573">Peptidoglycan synthesis</keyword>
<keyword evidence="3" id="KW-0378">Hydrolase</keyword>
<dbReference type="InterPro" id="IPR018044">
    <property type="entry name" value="Peptidase_S11"/>
</dbReference>
<evidence type="ECO:0000256" key="9">
    <source>
        <dbReference type="RuleBase" id="RU004016"/>
    </source>
</evidence>
<dbReference type="GO" id="GO:0008360">
    <property type="term" value="P:regulation of cell shape"/>
    <property type="evidence" value="ECO:0007669"/>
    <property type="project" value="UniProtKB-KW"/>
</dbReference>
<evidence type="ECO:0000256" key="3">
    <source>
        <dbReference type="ARBA" id="ARBA00022801"/>
    </source>
</evidence>
<evidence type="ECO:0000259" key="11">
    <source>
        <dbReference type="Pfam" id="PF00768"/>
    </source>
</evidence>
<protein>
    <submittedName>
        <fullName evidence="12">D-alanyl-D-alanine carboxypeptidase</fullName>
    </submittedName>
</protein>
<dbReference type="GO" id="GO:0009002">
    <property type="term" value="F:serine-type D-Ala-D-Ala carboxypeptidase activity"/>
    <property type="evidence" value="ECO:0007669"/>
    <property type="project" value="InterPro"/>
</dbReference>
<evidence type="ECO:0000256" key="5">
    <source>
        <dbReference type="ARBA" id="ARBA00022984"/>
    </source>
</evidence>
<dbReference type="InterPro" id="IPR001967">
    <property type="entry name" value="Peptidase_S11_N"/>
</dbReference>
<feature type="active site" description="Proton acceptor" evidence="7">
    <location>
        <position position="74"/>
    </location>
</feature>
<feature type="region of interest" description="Disordered" evidence="10">
    <location>
        <begin position="395"/>
        <end position="417"/>
    </location>
</feature>
<dbReference type="PANTHER" id="PTHR21581">
    <property type="entry name" value="D-ALANYL-D-ALANINE CARBOXYPEPTIDASE"/>
    <property type="match status" value="1"/>
</dbReference>
<evidence type="ECO:0000256" key="8">
    <source>
        <dbReference type="PIRSR" id="PIRSR618044-2"/>
    </source>
</evidence>
<evidence type="ECO:0000256" key="2">
    <source>
        <dbReference type="ARBA" id="ARBA00022729"/>
    </source>
</evidence>
<dbReference type="GO" id="GO:0006508">
    <property type="term" value="P:proteolysis"/>
    <property type="evidence" value="ECO:0007669"/>
    <property type="project" value="InterPro"/>
</dbReference>
<feature type="compositionally biased region" description="Low complexity" evidence="10">
    <location>
        <begin position="398"/>
        <end position="417"/>
    </location>
</feature>
<dbReference type="EMBL" id="JADZLT010000042">
    <property type="protein sequence ID" value="MBH0237214.1"/>
    <property type="molecule type" value="Genomic_DNA"/>
</dbReference>
<keyword evidence="13" id="KW-1185">Reference proteome</keyword>
<evidence type="ECO:0000313" key="13">
    <source>
        <dbReference type="Proteomes" id="UP000631694"/>
    </source>
</evidence>
<dbReference type="RefSeq" id="WP_197310315.1">
    <property type="nucleotide sequence ID" value="NZ_JADZLT010000042.1"/>
</dbReference>
<comment type="caution">
    <text evidence="12">The sequence shown here is derived from an EMBL/GenBank/DDBJ whole genome shotgun (WGS) entry which is preliminary data.</text>
</comment>
<reference evidence="12" key="1">
    <citation type="submission" date="2020-12" db="EMBL/GenBank/DDBJ databases">
        <title>Methylobrevis albus sp. nov., isolated from fresh water lack sediment.</title>
        <authorList>
            <person name="Zou Q."/>
        </authorList>
    </citation>
    <scope>NUCLEOTIDE SEQUENCE</scope>
    <source>
        <strain evidence="12">L22</strain>
    </source>
</reference>
<dbReference type="Proteomes" id="UP000631694">
    <property type="component" value="Unassembled WGS sequence"/>
</dbReference>
<evidence type="ECO:0000313" key="12">
    <source>
        <dbReference type="EMBL" id="MBH0237214.1"/>
    </source>
</evidence>
<accession>A0A931I0J9</accession>
<name>A0A931I0J9_9HYPH</name>
<feature type="active site" evidence="7">
    <location>
        <position position="131"/>
    </location>
</feature>
<evidence type="ECO:0000256" key="10">
    <source>
        <dbReference type="SAM" id="MobiDB-lite"/>
    </source>
</evidence>
<dbReference type="AlphaFoldDB" id="A0A931I0J9"/>
<feature type="domain" description="Peptidase S11 D-alanyl-D-alanine carboxypeptidase A N-terminal" evidence="11">
    <location>
        <begin position="41"/>
        <end position="263"/>
    </location>
</feature>
<feature type="active site" description="Acyl-ester intermediate" evidence="7">
    <location>
        <position position="71"/>
    </location>
</feature>
<dbReference type="InterPro" id="IPR012338">
    <property type="entry name" value="Beta-lactam/transpept-like"/>
</dbReference>
<keyword evidence="4" id="KW-0133">Cell shape</keyword>
<keyword evidence="2" id="KW-0732">Signal</keyword>
<dbReference type="PANTHER" id="PTHR21581:SF6">
    <property type="entry name" value="TRAFFICKING PROTEIN PARTICLE COMPLEX SUBUNIT 12"/>
    <property type="match status" value="1"/>
</dbReference>
<dbReference type="PRINTS" id="PR00725">
    <property type="entry name" value="DADACBPTASE1"/>
</dbReference>
<sequence>MSASDFEIFSPAAGHSLLRRRAPRWAAGLLALLVALAAPFSAMASPFLVFDARTGEVLDENDAFAPWYPASITKLMTAYVAFEAMRAGEVTPRSPVTISARALAEPPSKMGFKAGTVLTLDAALKMMIVKSANDVAVAIAESISGSEPAFIARMNETSRRLGMTGSRWTNPNGLPDPGQWSTARDLGILTRALIVGFPEHAEMFRITAFSVGRQIVRSHNDLLERYPGSDGMKTGYICSSGFNVVASATRDGRRIVAVVLGEPNSAYRSEKTAQLIEKAFGNRGGLFGGRQKLETLRPSQTPAAAPFDMRPYVCGEGREEARKIKAPGPSLLLPRSPTVTAVALSLGGAEGPVGVVAEAGTGSGDELAISDHLTAYAASGPGIVPLPPLRPLPFATIDPSATADAFDPAAAQPRPRP</sequence>
<evidence type="ECO:0000256" key="6">
    <source>
        <dbReference type="ARBA" id="ARBA00023316"/>
    </source>
</evidence>
<organism evidence="12 13">
    <name type="scientific">Methylobrevis albus</name>
    <dbReference type="NCBI Taxonomy" id="2793297"/>
    <lineage>
        <taxon>Bacteria</taxon>
        <taxon>Pseudomonadati</taxon>
        <taxon>Pseudomonadota</taxon>
        <taxon>Alphaproteobacteria</taxon>
        <taxon>Hyphomicrobiales</taxon>
        <taxon>Pleomorphomonadaceae</taxon>
        <taxon>Methylobrevis</taxon>
    </lineage>
</organism>
<keyword evidence="12" id="KW-0121">Carboxypeptidase</keyword>
<evidence type="ECO:0000256" key="1">
    <source>
        <dbReference type="ARBA" id="ARBA00007164"/>
    </source>
</evidence>
<dbReference type="Pfam" id="PF00768">
    <property type="entry name" value="Peptidase_S11"/>
    <property type="match status" value="1"/>
</dbReference>
<comment type="similarity">
    <text evidence="1 9">Belongs to the peptidase S11 family.</text>
</comment>
<dbReference type="GO" id="GO:0009252">
    <property type="term" value="P:peptidoglycan biosynthetic process"/>
    <property type="evidence" value="ECO:0007669"/>
    <property type="project" value="UniProtKB-KW"/>
</dbReference>
<feature type="binding site" evidence="8">
    <location>
        <position position="233"/>
    </location>
    <ligand>
        <name>substrate</name>
    </ligand>
</feature>
<evidence type="ECO:0000256" key="4">
    <source>
        <dbReference type="ARBA" id="ARBA00022960"/>
    </source>
</evidence>
<dbReference type="SUPFAM" id="SSF56601">
    <property type="entry name" value="beta-lactamase/transpeptidase-like"/>
    <property type="match status" value="1"/>
</dbReference>
<gene>
    <name evidence="12" type="ORF">I5731_05220</name>
</gene>
<keyword evidence="6" id="KW-0961">Cell wall biogenesis/degradation</keyword>
<dbReference type="GO" id="GO:0071555">
    <property type="term" value="P:cell wall organization"/>
    <property type="evidence" value="ECO:0007669"/>
    <property type="project" value="UniProtKB-KW"/>
</dbReference>
<keyword evidence="12" id="KW-0645">Protease</keyword>
<proteinExistence type="inferred from homology"/>
<dbReference type="Gene3D" id="3.40.710.10">
    <property type="entry name" value="DD-peptidase/beta-lactamase superfamily"/>
    <property type="match status" value="1"/>
</dbReference>
<evidence type="ECO:0000256" key="7">
    <source>
        <dbReference type="PIRSR" id="PIRSR618044-1"/>
    </source>
</evidence>